<keyword evidence="5" id="KW-0862">Zinc</keyword>
<keyword evidence="4" id="KW-0378">Hydrolase</keyword>
<dbReference type="PROSITE" id="PS01302">
    <property type="entry name" value="UPF0758"/>
    <property type="match status" value="1"/>
</dbReference>
<dbReference type="RefSeq" id="WP_062417540.1">
    <property type="nucleotide sequence ID" value="NZ_DF967974.1"/>
</dbReference>
<keyword evidence="3" id="KW-0479">Metal-binding</keyword>
<reference evidence="9 10" key="1">
    <citation type="submission" date="2015-07" db="EMBL/GenBank/DDBJ databases">
        <title>Genome sequence of Levilinea saccharolytica DSM 16555.</title>
        <authorList>
            <person name="Hemp J."/>
            <person name="Ward L.M."/>
            <person name="Pace L.A."/>
            <person name="Fischer W.W."/>
        </authorList>
    </citation>
    <scope>NUCLEOTIDE SEQUENCE [LARGE SCALE GENOMIC DNA]</scope>
    <source>
        <strain evidence="9 10">KIBI-1</strain>
    </source>
</reference>
<dbReference type="OrthoDB" id="9804482at2"/>
<gene>
    <name evidence="9" type="ORF">ADN01_02255</name>
</gene>
<dbReference type="InterPro" id="IPR025657">
    <property type="entry name" value="RadC_JAB"/>
</dbReference>
<keyword evidence="10" id="KW-1185">Reference proteome</keyword>
<keyword evidence="2" id="KW-0645">Protease</keyword>
<proteinExistence type="inferred from homology"/>
<dbReference type="AlphaFoldDB" id="A0A0P6Z044"/>
<dbReference type="Proteomes" id="UP000050501">
    <property type="component" value="Unassembled WGS sequence"/>
</dbReference>
<dbReference type="EMBL" id="LGCM01000009">
    <property type="protein sequence ID" value="KPL90799.1"/>
    <property type="molecule type" value="Genomic_DNA"/>
</dbReference>
<dbReference type="Gene3D" id="3.40.140.10">
    <property type="entry name" value="Cytidine Deaminase, domain 2"/>
    <property type="match status" value="1"/>
</dbReference>
<evidence type="ECO:0000256" key="4">
    <source>
        <dbReference type="ARBA" id="ARBA00022801"/>
    </source>
</evidence>
<evidence type="ECO:0000259" key="8">
    <source>
        <dbReference type="PROSITE" id="PS50249"/>
    </source>
</evidence>
<feature type="domain" description="MPN" evidence="8">
    <location>
        <begin position="110"/>
        <end position="232"/>
    </location>
</feature>
<dbReference type="InterPro" id="IPR046778">
    <property type="entry name" value="UPF0758_N"/>
</dbReference>
<dbReference type="PROSITE" id="PS50249">
    <property type="entry name" value="MPN"/>
    <property type="match status" value="1"/>
</dbReference>
<keyword evidence="6" id="KW-0482">Metalloprotease</keyword>
<comment type="similarity">
    <text evidence="1 7">Belongs to the UPF0758 family.</text>
</comment>
<dbReference type="GO" id="GO:0008237">
    <property type="term" value="F:metallopeptidase activity"/>
    <property type="evidence" value="ECO:0007669"/>
    <property type="project" value="UniProtKB-KW"/>
</dbReference>
<evidence type="ECO:0000256" key="5">
    <source>
        <dbReference type="ARBA" id="ARBA00022833"/>
    </source>
</evidence>
<protein>
    <submittedName>
        <fullName evidence="9">DNA repair protein RadC</fullName>
    </submittedName>
</protein>
<dbReference type="GO" id="GO:0006508">
    <property type="term" value="P:proteolysis"/>
    <property type="evidence" value="ECO:0007669"/>
    <property type="project" value="UniProtKB-KW"/>
</dbReference>
<dbReference type="PANTHER" id="PTHR30471">
    <property type="entry name" value="DNA REPAIR PROTEIN RADC"/>
    <property type="match status" value="1"/>
</dbReference>
<evidence type="ECO:0000256" key="1">
    <source>
        <dbReference type="ARBA" id="ARBA00010243"/>
    </source>
</evidence>
<dbReference type="SUPFAM" id="SSF47781">
    <property type="entry name" value="RuvA domain 2-like"/>
    <property type="match status" value="1"/>
</dbReference>
<evidence type="ECO:0000256" key="6">
    <source>
        <dbReference type="ARBA" id="ARBA00023049"/>
    </source>
</evidence>
<dbReference type="STRING" id="229921.ADN01_02255"/>
<sequence length="234" mass="25594">MNKETSTNYRITDLASTDRPRERLAEVGAQALSNAELLAILLRTGLPGENAVQMGQRLLLHFGGLSGLQRASFEQVSAQRGVGPAKAAQIQAAIELGRRLKSADRADRPVIHSPRDAADLVMYEMSALSQEELWVMQLDTRNQLLHTEHLYKGSLNASMVRVGELFRKALQMNAASILLIHNHPSGDPSPSPEDVNLTRAAVQAGKLLDVEVLDHLVVGQGRFVSMKEKNLGFS</sequence>
<dbReference type="InterPro" id="IPR020891">
    <property type="entry name" value="UPF0758_CS"/>
</dbReference>
<dbReference type="PATRIC" id="fig|229921.5.peg.2459"/>
<dbReference type="NCBIfam" id="NF000642">
    <property type="entry name" value="PRK00024.1"/>
    <property type="match status" value="1"/>
</dbReference>
<dbReference type="PANTHER" id="PTHR30471:SF3">
    <property type="entry name" value="UPF0758 PROTEIN YEES-RELATED"/>
    <property type="match status" value="1"/>
</dbReference>
<dbReference type="InterPro" id="IPR010994">
    <property type="entry name" value="RuvA_2-like"/>
</dbReference>
<evidence type="ECO:0000256" key="7">
    <source>
        <dbReference type="RuleBase" id="RU003797"/>
    </source>
</evidence>
<evidence type="ECO:0000256" key="2">
    <source>
        <dbReference type="ARBA" id="ARBA00022670"/>
    </source>
</evidence>
<evidence type="ECO:0000313" key="10">
    <source>
        <dbReference type="Proteomes" id="UP000050501"/>
    </source>
</evidence>
<dbReference type="InterPro" id="IPR037518">
    <property type="entry name" value="MPN"/>
</dbReference>
<dbReference type="Pfam" id="PF04002">
    <property type="entry name" value="RadC"/>
    <property type="match status" value="1"/>
</dbReference>
<dbReference type="CDD" id="cd08071">
    <property type="entry name" value="MPN_DUF2466"/>
    <property type="match status" value="1"/>
</dbReference>
<evidence type="ECO:0000256" key="3">
    <source>
        <dbReference type="ARBA" id="ARBA00022723"/>
    </source>
</evidence>
<dbReference type="Pfam" id="PF20582">
    <property type="entry name" value="UPF0758_N"/>
    <property type="match status" value="1"/>
</dbReference>
<dbReference type="GO" id="GO:0046872">
    <property type="term" value="F:metal ion binding"/>
    <property type="evidence" value="ECO:0007669"/>
    <property type="project" value="UniProtKB-KW"/>
</dbReference>
<dbReference type="NCBIfam" id="TIGR00608">
    <property type="entry name" value="radc"/>
    <property type="match status" value="1"/>
</dbReference>
<organism evidence="9 10">
    <name type="scientific">Levilinea saccharolytica</name>
    <dbReference type="NCBI Taxonomy" id="229921"/>
    <lineage>
        <taxon>Bacteria</taxon>
        <taxon>Bacillati</taxon>
        <taxon>Chloroflexota</taxon>
        <taxon>Anaerolineae</taxon>
        <taxon>Anaerolineales</taxon>
        <taxon>Anaerolineaceae</taxon>
        <taxon>Levilinea</taxon>
    </lineage>
</organism>
<evidence type="ECO:0000313" key="9">
    <source>
        <dbReference type="EMBL" id="KPL90799.1"/>
    </source>
</evidence>
<accession>A0A0P6Z044</accession>
<name>A0A0P6Z044_9CHLR</name>
<comment type="caution">
    <text evidence="9">The sequence shown here is derived from an EMBL/GenBank/DDBJ whole genome shotgun (WGS) entry which is preliminary data.</text>
</comment>
<dbReference type="InterPro" id="IPR001405">
    <property type="entry name" value="UPF0758"/>
</dbReference>